<proteinExistence type="predicted"/>
<dbReference type="Pfam" id="PF01347">
    <property type="entry name" value="Vitellogenin_N"/>
    <property type="match status" value="1"/>
</dbReference>
<evidence type="ECO:0000313" key="4">
    <source>
        <dbReference type="Proteomes" id="UP000034805"/>
    </source>
</evidence>
<sequence>RRALLQLYCSPREDVEVRIAAYQQIMRCPDRDVLRRVRATLKNESSSQVGSYVWSHLTQIQKTDDPLKQTLMEMLPDDIISKDFEGETWKYSSYMDTTMDTDMLADGIAAMGYGFGSANMEGALVFAPSSIVPRSAMVNLTAHILGRAFNLLEIDLRVENADPLLRKLFGHHEAAPSHDDSGPQTPVDPVMREKRSSEGTVEFNDDGPPGQGEKGGCQARSSHLRQAGAMFTGHQPVDHGLRCGIGVKVFGSELVFITCDDVAAQGRQLSLSLAGMAVRLLKGQDVQFHRQAVLATEELILPSLSGWPIKVAVNMSASLSIRIKGSAVLKSWSHFSVSGYVKPSAYVGVSARMGLEGPCGRAGVEWLLGLRSSTSLDGGVQLQRGQDLKVSLNTPEDSLDIVHF</sequence>
<dbReference type="SUPFAM" id="SSF56968">
    <property type="entry name" value="Lipovitellin-phosvitin complex, beta-sheet shell regions"/>
    <property type="match status" value="1"/>
</dbReference>
<feature type="region of interest" description="Disordered" evidence="1">
    <location>
        <begin position="172"/>
        <end position="221"/>
    </location>
</feature>
<dbReference type="AlphaFoldDB" id="A0A0P7WYI3"/>
<name>A0A0P7WYI3_SCLFO</name>
<dbReference type="PANTHER" id="PTHR37860:SF2">
    <property type="entry name" value="VITELLOGENIN DOMAIN-CONTAINING PROTEIN"/>
    <property type="match status" value="1"/>
</dbReference>
<dbReference type="GO" id="GO:0005319">
    <property type="term" value="F:lipid transporter activity"/>
    <property type="evidence" value="ECO:0007669"/>
    <property type="project" value="InterPro"/>
</dbReference>
<dbReference type="Gene3D" id="1.25.10.20">
    <property type="entry name" value="Vitellinogen, superhelical"/>
    <property type="match status" value="1"/>
</dbReference>
<dbReference type="SMART" id="SM01169">
    <property type="entry name" value="DUF1943"/>
    <property type="match status" value="1"/>
</dbReference>
<dbReference type="InterPro" id="IPR001747">
    <property type="entry name" value="Vitellogenin_N"/>
</dbReference>
<dbReference type="InterPro" id="IPR011030">
    <property type="entry name" value="Lipovitellin_superhlx_dom"/>
</dbReference>
<dbReference type="Gene3D" id="2.20.80.10">
    <property type="entry name" value="Lipovitellin-phosvitin complex, chain A, domain 4"/>
    <property type="match status" value="1"/>
</dbReference>
<reference evidence="3 4" key="1">
    <citation type="submission" date="2015-08" db="EMBL/GenBank/DDBJ databases">
        <title>The genome of the Asian arowana (Scleropages formosus).</title>
        <authorList>
            <person name="Tan M.H."/>
            <person name="Gan H.M."/>
            <person name="Croft L.J."/>
            <person name="Austin C.M."/>
        </authorList>
    </citation>
    <scope>NUCLEOTIDE SEQUENCE [LARGE SCALE GENOMIC DNA]</scope>
    <source>
        <strain evidence="3">Aro1</strain>
    </source>
</reference>
<feature type="non-terminal residue" evidence="3">
    <location>
        <position position="404"/>
    </location>
</feature>
<comment type="caution">
    <text evidence="3">The sequence shown here is derived from an EMBL/GenBank/DDBJ whole genome shotgun (WGS) entry which is preliminary data.</text>
</comment>
<protein>
    <recommendedName>
        <fullName evidence="2">Vitellinogen open beta-sheet domain-containing protein</fullName>
    </recommendedName>
</protein>
<gene>
    <name evidence="3" type="ORF">Z043_114522</name>
</gene>
<evidence type="ECO:0000256" key="1">
    <source>
        <dbReference type="SAM" id="MobiDB-lite"/>
    </source>
</evidence>
<dbReference type="InterPro" id="IPR015255">
    <property type="entry name" value="Vitellinogen_open_b-sht"/>
</dbReference>
<feature type="non-terminal residue" evidence="3">
    <location>
        <position position="1"/>
    </location>
</feature>
<accession>A0A0P7WYI3</accession>
<feature type="compositionally biased region" description="Basic and acidic residues" evidence="1">
    <location>
        <begin position="172"/>
        <end position="181"/>
    </location>
</feature>
<dbReference type="Proteomes" id="UP000034805">
    <property type="component" value="Unassembled WGS sequence"/>
</dbReference>
<feature type="domain" description="Vitellinogen open beta-sheet" evidence="2">
    <location>
        <begin position="108"/>
        <end position="404"/>
    </location>
</feature>
<dbReference type="PANTHER" id="PTHR37860">
    <property type="entry name" value="AGAP008810-PA"/>
    <property type="match status" value="1"/>
</dbReference>
<dbReference type="Pfam" id="PF09172">
    <property type="entry name" value="Vit_open_b-sht"/>
    <property type="match status" value="1"/>
</dbReference>
<evidence type="ECO:0000313" key="3">
    <source>
        <dbReference type="EMBL" id="KPP66930.1"/>
    </source>
</evidence>
<dbReference type="InterPro" id="IPR015819">
    <property type="entry name" value="Lipid_transp_b-sht_shell"/>
</dbReference>
<dbReference type="SUPFAM" id="SSF48431">
    <property type="entry name" value="Lipovitellin-phosvitin complex, superhelical domain"/>
    <property type="match status" value="1"/>
</dbReference>
<evidence type="ECO:0000259" key="2">
    <source>
        <dbReference type="SMART" id="SM01169"/>
    </source>
</evidence>
<dbReference type="EMBL" id="JARO02005340">
    <property type="protein sequence ID" value="KPP66930.1"/>
    <property type="molecule type" value="Genomic_DNA"/>
</dbReference>
<organism evidence="3 4">
    <name type="scientific">Scleropages formosus</name>
    <name type="common">Asian bonytongue</name>
    <name type="synonym">Osteoglossum formosum</name>
    <dbReference type="NCBI Taxonomy" id="113540"/>
    <lineage>
        <taxon>Eukaryota</taxon>
        <taxon>Metazoa</taxon>
        <taxon>Chordata</taxon>
        <taxon>Craniata</taxon>
        <taxon>Vertebrata</taxon>
        <taxon>Euteleostomi</taxon>
        <taxon>Actinopterygii</taxon>
        <taxon>Neopterygii</taxon>
        <taxon>Teleostei</taxon>
        <taxon>Osteoglossocephala</taxon>
        <taxon>Osteoglossomorpha</taxon>
        <taxon>Osteoglossiformes</taxon>
        <taxon>Osteoglossidae</taxon>
        <taxon>Scleropages</taxon>
    </lineage>
</organism>
<dbReference type="InterPro" id="IPR015817">
    <property type="entry name" value="Vitellinogen_open_b-sht_sub1"/>
</dbReference>
<dbReference type="Gene3D" id="2.20.50.20">
    <property type="entry name" value="Lipovitellin. Chain A, domain 3"/>
    <property type="match status" value="1"/>
</dbReference>